<evidence type="ECO:0000313" key="3">
    <source>
        <dbReference type="Proteomes" id="UP000314294"/>
    </source>
</evidence>
<accession>A0A4Z2G5S6</accession>
<comment type="caution">
    <text evidence="2">The sequence shown here is derived from an EMBL/GenBank/DDBJ whole genome shotgun (WGS) entry which is preliminary data.</text>
</comment>
<evidence type="ECO:0000256" key="1">
    <source>
        <dbReference type="SAM" id="MobiDB-lite"/>
    </source>
</evidence>
<protein>
    <submittedName>
        <fullName evidence="2">Uncharacterized protein</fullName>
    </submittedName>
</protein>
<gene>
    <name evidence="2" type="ORF">EYF80_041361</name>
</gene>
<dbReference type="Proteomes" id="UP000314294">
    <property type="component" value="Unassembled WGS sequence"/>
</dbReference>
<dbReference type="AlphaFoldDB" id="A0A4Z2G5S6"/>
<evidence type="ECO:0000313" key="2">
    <source>
        <dbReference type="EMBL" id="TNN48435.1"/>
    </source>
</evidence>
<keyword evidence="3" id="KW-1185">Reference proteome</keyword>
<proteinExistence type="predicted"/>
<sequence length="87" mass="9197">MAPPWEHDLTCEQQANVGQVSRFVARAGRREPSVLLGAPGSGTPSIGFRTRTLGPGSWEGAEGSLSNENTEQAERGGADWAQCSDDP</sequence>
<name>A0A4Z2G5S6_9TELE</name>
<dbReference type="EMBL" id="SRLO01000697">
    <property type="protein sequence ID" value="TNN48435.1"/>
    <property type="molecule type" value="Genomic_DNA"/>
</dbReference>
<organism evidence="2 3">
    <name type="scientific">Liparis tanakae</name>
    <name type="common">Tanaka's snailfish</name>
    <dbReference type="NCBI Taxonomy" id="230148"/>
    <lineage>
        <taxon>Eukaryota</taxon>
        <taxon>Metazoa</taxon>
        <taxon>Chordata</taxon>
        <taxon>Craniata</taxon>
        <taxon>Vertebrata</taxon>
        <taxon>Euteleostomi</taxon>
        <taxon>Actinopterygii</taxon>
        <taxon>Neopterygii</taxon>
        <taxon>Teleostei</taxon>
        <taxon>Neoteleostei</taxon>
        <taxon>Acanthomorphata</taxon>
        <taxon>Eupercaria</taxon>
        <taxon>Perciformes</taxon>
        <taxon>Cottioidei</taxon>
        <taxon>Cottales</taxon>
        <taxon>Liparidae</taxon>
        <taxon>Liparis</taxon>
    </lineage>
</organism>
<feature type="region of interest" description="Disordered" evidence="1">
    <location>
        <begin position="34"/>
        <end position="87"/>
    </location>
</feature>
<reference evidence="2 3" key="1">
    <citation type="submission" date="2019-03" db="EMBL/GenBank/DDBJ databases">
        <title>First draft genome of Liparis tanakae, snailfish: a comprehensive survey of snailfish specific genes.</title>
        <authorList>
            <person name="Kim W."/>
            <person name="Song I."/>
            <person name="Jeong J.-H."/>
            <person name="Kim D."/>
            <person name="Kim S."/>
            <person name="Ryu S."/>
            <person name="Song J.Y."/>
            <person name="Lee S.K."/>
        </authorList>
    </citation>
    <scope>NUCLEOTIDE SEQUENCE [LARGE SCALE GENOMIC DNA]</scope>
    <source>
        <tissue evidence="2">Muscle</tissue>
    </source>
</reference>